<dbReference type="NCBIfam" id="TIGR03262">
    <property type="entry name" value="PhnU2"/>
    <property type="match status" value="1"/>
</dbReference>
<dbReference type="HOGENOM" id="CLU_021838_1_2_0"/>
<dbReference type="PROSITE" id="PS50928">
    <property type="entry name" value="ABC_TM1"/>
    <property type="match status" value="2"/>
</dbReference>
<feature type="transmembrane region" description="Helical" evidence="5">
    <location>
        <begin position="541"/>
        <end position="561"/>
    </location>
</feature>
<evidence type="ECO:0000256" key="4">
    <source>
        <dbReference type="ARBA" id="ARBA00023136"/>
    </source>
</evidence>
<feature type="transmembrane region" description="Helical" evidence="5">
    <location>
        <begin position="303"/>
        <end position="329"/>
    </location>
</feature>
<dbReference type="PATRIC" id="fig|1319815.3.peg.399"/>
<feature type="transmembrane region" description="Helical" evidence="5">
    <location>
        <begin position="360"/>
        <end position="382"/>
    </location>
</feature>
<keyword evidence="8" id="KW-1185">Reference proteome</keyword>
<dbReference type="AlphaFoldDB" id="U7VG07"/>
<evidence type="ECO:0000259" key="6">
    <source>
        <dbReference type="PROSITE" id="PS50928"/>
    </source>
</evidence>
<evidence type="ECO:0000313" key="7">
    <source>
        <dbReference type="EMBL" id="ERT69723.1"/>
    </source>
</evidence>
<dbReference type="InterPro" id="IPR017664">
    <property type="entry name" value="AminoethylPonate_ABC_perm-1"/>
</dbReference>
<comment type="caution">
    <text evidence="7">The sequence shown here is derived from an EMBL/GenBank/DDBJ whole genome shotgun (WGS) entry which is preliminary data.</text>
</comment>
<dbReference type="InterPro" id="IPR035906">
    <property type="entry name" value="MetI-like_sf"/>
</dbReference>
<dbReference type="Proteomes" id="UP000017081">
    <property type="component" value="Unassembled WGS sequence"/>
</dbReference>
<feature type="transmembrane region" description="Helical" evidence="5">
    <location>
        <begin position="437"/>
        <end position="460"/>
    </location>
</feature>
<dbReference type="PANTHER" id="PTHR43496:SF1">
    <property type="entry name" value="POLYGALACTURONAN_RHAMNOGALACTURONAN TRANSPORT SYSTEM PERMEASE PROTEIN YTEP"/>
    <property type="match status" value="1"/>
</dbReference>
<comment type="similarity">
    <text evidence="5">Belongs to the binding-protein-dependent transport system permease family.</text>
</comment>
<evidence type="ECO:0000256" key="1">
    <source>
        <dbReference type="ARBA" id="ARBA00004141"/>
    </source>
</evidence>
<evidence type="ECO:0000256" key="2">
    <source>
        <dbReference type="ARBA" id="ARBA00022692"/>
    </source>
</evidence>
<feature type="transmembrane region" description="Helical" evidence="5">
    <location>
        <begin position="76"/>
        <end position="96"/>
    </location>
</feature>
<dbReference type="CDD" id="cd06261">
    <property type="entry name" value="TM_PBP2"/>
    <property type="match status" value="2"/>
</dbReference>
<keyword evidence="5" id="KW-0813">Transport</keyword>
<keyword evidence="2 5" id="KW-0812">Transmembrane</keyword>
<organism evidence="7 8">
    <name type="scientific">Cetobacterium somerae ATCC BAA-474</name>
    <dbReference type="NCBI Taxonomy" id="1319815"/>
    <lineage>
        <taxon>Bacteria</taxon>
        <taxon>Fusobacteriati</taxon>
        <taxon>Fusobacteriota</taxon>
        <taxon>Fusobacteriia</taxon>
        <taxon>Fusobacteriales</taxon>
        <taxon>Fusobacteriaceae</taxon>
        <taxon>Cetobacterium</taxon>
    </lineage>
</organism>
<sequence length="573" mass="64046">MELVFKKTEKLLSEKVRDIIVWGIAIFFVVTLLFPLISLSIKATEDNAGNFIGLQNFIQYLTSPGVVSSFFNTVKIATLTMVITLILGFGYSYGMARSNIKGKGILKFLILLPIFAPTMLHGISLVYLFGRMGVITTGFFGRFPNLATDINLYGSTGIVISEVIYTLPQAYLIISMALQNSDYRLYEAAKTLGTSKVKQFFTITLPSCKYAVFSTATVSFILAFTDFGAPKVVGGNYNVLATDIYKQVIGQQNLGRGAVVSILLLIPAVISFFFEKSLEKKQRDTFNAKSMNYRIENSTGRDIFFYSFCWFIGLGILGLFITAGVASFVKMWPYNFELTLNNYKFFDFNGGAFHFYKNSITIAMLSAIFGTIIAYLGAYICLKTESLTKLRNVIKFFAIVPLALPGMVLGLGYIFFFNMNYIRIPLIGWVNNPFNSLYGTLWILVLVNIVHFFSVAFMTASTSLKKLDKEFEIVSLSMGVPWYKTFFNVTLPLTKHTIGEIFIYYFVNCMTTVSAAVFLYTSKTTLASIAMVNLDEVGDQAKAAAMGILIVGTNLLVKTIYEIIKKRNFGRNK</sequence>
<feature type="transmembrane region" description="Helical" evidence="5">
    <location>
        <begin position="200"/>
        <end position="224"/>
    </location>
</feature>
<keyword evidence="3 5" id="KW-1133">Transmembrane helix</keyword>
<feature type="transmembrane region" description="Helical" evidence="5">
    <location>
        <begin position="394"/>
        <end position="417"/>
    </location>
</feature>
<dbReference type="SUPFAM" id="SSF161098">
    <property type="entry name" value="MetI-like"/>
    <property type="match status" value="2"/>
</dbReference>
<feature type="transmembrane region" description="Helical" evidence="5">
    <location>
        <begin position="254"/>
        <end position="274"/>
    </location>
</feature>
<dbReference type="STRING" id="1319815.HMPREF0202_00415"/>
<evidence type="ECO:0000313" key="8">
    <source>
        <dbReference type="Proteomes" id="UP000017081"/>
    </source>
</evidence>
<feature type="domain" description="ABC transmembrane type-1" evidence="6">
    <location>
        <begin position="356"/>
        <end position="561"/>
    </location>
</feature>
<dbReference type="EMBL" id="AXZF01000015">
    <property type="protein sequence ID" value="ERT69723.1"/>
    <property type="molecule type" value="Genomic_DNA"/>
</dbReference>
<proteinExistence type="inferred from homology"/>
<gene>
    <name evidence="7" type="ORF">HMPREF0202_00415</name>
</gene>
<dbReference type="Pfam" id="PF00528">
    <property type="entry name" value="BPD_transp_1"/>
    <property type="match status" value="2"/>
</dbReference>
<dbReference type="PANTHER" id="PTHR43496">
    <property type="entry name" value="PROTEIN LPLB"/>
    <property type="match status" value="1"/>
</dbReference>
<dbReference type="Gene3D" id="1.10.3720.10">
    <property type="entry name" value="MetI-like"/>
    <property type="match status" value="2"/>
</dbReference>
<feature type="transmembrane region" description="Helical" evidence="5">
    <location>
        <begin position="150"/>
        <end position="174"/>
    </location>
</feature>
<evidence type="ECO:0000256" key="3">
    <source>
        <dbReference type="ARBA" id="ARBA00022989"/>
    </source>
</evidence>
<feature type="transmembrane region" description="Helical" evidence="5">
    <location>
        <begin position="502"/>
        <end position="521"/>
    </location>
</feature>
<dbReference type="InterPro" id="IPR000515">
    <property type="entry name" value="MetI-like"/>
</dbReference>
<dbReference type="RefSeq" id="WP_023049963.1">
    <property type="nucleotide sequence ID" value="NZ_CP173065.2"/>
</dbReference>
<dbReference type="GO" id="GO:0005886">
    <property type="term" value="C:plasma membrane"/>
    <property type="evidence" value="ECO:0007669"/>
    <property type="project" value="UniProtKB-SubCell"/>
</dbReference>
<feature type="transmembrane region" description="Helical" evidence="5">
    <location>
        <begin position="108"/>
        <end position="130"/>
    </location>
</feature>
<evidence type="ECO:0000256" key="5">
    <source>
        <dbReference type="RuleBase" id="RU363032"/>
    </source>
</evidence>
<accession>U7VG07</accession>
<keyword evidence="4 5" id="KW-0472">Membrane</keyword>
<dbReference type="eggNOG" id="COG1178">
    <property type="taxonomic scope" value="Bacteria"/>
</dbReference>
<feature type="transmembrane region" description="Helical" evidence="5">
    <location>
        <begin position="20"/>
        <end position="41"/>
    </location>
</feature>
<protein>
    <submittedName>
        <fullName evidence="7">Putative 2-aminoethylphosphonate ABC transporter, permease protein</fullName>
    </submittedName>
</protein>
<feature type="domain" description="ABC transmembrane type-1" evidence="6">
    <location>
        <begin position="70"/>
        <end position="275"/>
    </location>
</feature>
<reference evidence="7 8" key="1">
    <citation type="submission" date="2013-08" db="EMBL/GenBank/DDBJ databases">
        <authorList>
            <person name="Weinstock G."/>
            <person name="Sodergren E."/>
            <person name="Wylie T."/>
            <person name="Fulton L."/>
            <person name="Fulton R."/>
            <person name="Fronick C."/>
            <person name="O'Laughlin M."/>
            <person name="Godfrey J."/>
            <person name="Miner T."/>
            <person name="Herter B."/>
            <person name="Appelbaum E."/>
            <person name="Cordes M."/>
            <person name="Lek S."/>
            <person name="Wollam A."/>
            <person name="Pepin K.H."/>
            <person name="Palsikar V.B."/>
            <person name="Mitreva M."/>
            <person name="Wilson R.K."/>
        </authorList>
    </citation>
    <scope>NUCLEOTIDE SEQUENCE [LARGE SCALE GENOMIC DNA]</scope>
    <source>
        <strain evidence="7 8">ATCC BAA-474</strain>
    </source>
</reference>
<dbReference type="GO" id="GO:0055085">
    <property type="term" value="P:transmembrane transport"/>
    <property type="evidence" value="ECO:0007669"/>
    <property type="project" value="InterPro"/>
</dbReference>
<comment type="subcellular location">
    <subcellularLocation>
        <location evidence="5">Cell membrane</location>
        <topology evidence="5">Multi-pass membrane protein</topology>
    </subcellularLocation>
    <subcellularLocation>
        <location evidence="1">Membrane</location>
        <topology evidence="1">Multi-pass membrane protein</topology>
    </subcellularLocation>
</comment>
<name>U7VG07_9FUSO</name>